<dbReference type="OrthoDB" id="15954at2759"/>
<protein>
    <submittedName>
        <fullName evidence="3">Anticodon_1 domain-containing protein</fullName>
    </submittedName>
</protein>
<reference evidence="3" key="1">
    <citation type="submission" date="2016-06" db="UniProtKB">
        <authorList>
            <consortium name="WormBaseParasite"/>
        </authorList>
    </citation>
    <scope>IDENTIFICATION</scope>
</reference>
<accession>A0A183SCL3</accession>
<evidence type="ECO:0000313" key="2">
    <source>
        <dbReference type="Proteomes" id="UP000275846"/>
    </source>
</evidence>
<keyword evidence="2" id="KW-1185">Reference proteome</keyword>
<proteinExistence type="predicted"/>
<reference evidence="1 2" key="2">
    <citation type="submission" date="2018-11" db="EMBL/GenBank/DDBJ databases">
        <authorList>
            <consortium name="Pathogen Informatics"/>
        </authorList>
    </citation>
    <scope>NUCLEOTIDE SEQUENCE [LARGE SCALE GENOMIC DNA]</scope>
    <source>
        <strain evidence="1 2">NST_G2</strain>
    </source>
</reference>
<evidence type="ECO:0000313" key="1">
    <source>
        <dbReference type="EMBL" id="VDL88346.1"/>
    </source>
</evidence>
<name>A0A183SCL3_SCHSO</name>
<dbReference type="Proteomes" id="UP000275846">
    <property type="component" value="Unassembled WGS sequence"/>
</dbReference>
<dbReference type="EMBL" id="UYSU01011156">
    <property type="protein sequence ID" value="VDL88346.1"/>
    <property type="molecule type" value="Genomic_DNA"/>
</dbReference>
<gene>
    <name evidence="1" type="ORF">SSLN_LOCUS1961</name>
</gene>
<dbReference type="WBParaSite" id="SSLN_0000202901-mRNA-1">
    <property type="protein sequence ID" value="SSLN_0000202901-mRNA-1"/>
    <property type="gene ID" value="SSLN_0000202901"/>
</dbReference>
<organism evidence="3">
    <name type="scientific">Schistocephalus solidus</name>
    <name type="common">Tapeworm</name>
    <dbReference type="NCBI Taxonomy" id="70667"/>
    <lineage>
        <taxon>Eukaryota</taxon>
        <taxon>Metazoa</taxon>
        <taxon>Spiralia</taxon>
        <taxon>Lophotrochozoa</taxon>
        <taxon>Platyhelminthes</taxon>
        <taxon>Cestoda</taxon>
        <taxon>Eucestoda</taxon>
        <taxon>Diphyllobothriidea</taxon>
        <taxon>Diphyllobothriidae</taxon>
        <taxon>Schistocephalus</taxon>
    </lineage>
</organism>
<sequence>MLYPLSPAFACELWEGYRMALSLAPPLLEAALRRHSAWPYDLVAGPTSALYLRALADLLVMLYPLSPAFACELWEGYRMALSLAPPLLEAALRRHSAWPYDLVSFLSVFPPHLAFCCSIHYAVQSILLHCLS</sequence>
<evidence type="ECO:0000313" key="3">
    <source>
        <dbReference type="WBParaSite" id="SSLN_0000202901-mRNA-1"/>
    </source>
</evidence>
<dbReference type="AlphaFoldDB" id="A0A183SCL3"/>